<keyword evidence="2" id="KW-1185">Reference proteome</keyword>
<comment type="caution">
    <text evidence="1">The sequence shown here is derived from an EMBL/GenBank/DDBJ whole genome shotgun (WGS) entry which is preliminary data.</text>
</comment>
<gene>
    <name evidence="1" type="ORF">VXC91_26275</name>
</gene>
<evidence type="ECO:0000313" key="2">
    <source>
        <dbReference type="Proteomes" id="UP001333996"/>
    </source>
</evidence>
<dbReference type="Proteomes" id="UP001333996">
    <property type="component" value="Unassembled WGS sequence"/>
</dbReference>
<accession>A0ABU7FNL1</accession>
<organism evidence="1 2">
    <name type="scientific">Streptomyces chiangmaiensis</name>
    <dbReference type="NCBI Taxonomy" id="766497"/>
    <lineage>
        <taxon>Bacteria</taxon>
        <taxon>Bacillati</taxon>
        <taxon>Actinomycetota</taxon>
        <taxon>Actinomycetes</taxon>
        <taxon>Kitasatosporales</taxon>
        <taxon>Streptomycetaceae</taxon>
        <taxon>Streptomyces</taxon>
    </lineage>
</organism>
<sequence>MPDQAVSGGKDLPLAEATPVQVLRVTVPTARREGSRKQSSYAKA</sequence>
<reference evidence="1" key="1">
    <citation type="submission" date="2024-01" db="EMBL/GenBank/DDBJ databases">
        <title>First draft genome sequence data of TA4-1, the type strain of Gram-positive actinobacterium Streptomyces chiangmaiensis.</title>
        <authorList>
            <person name="Yasawong M."/>
            <person name="Nantapong N."/>
        </authorList>
    </citation>
    <scope>NUCLEOTIDE SEQUENCE</scope>
    <source>
        <strain evidence="1">TA4-1</strain>
    </source>
</reference>
<evidence type="ECO:0000313" key="1">
    <source>
        <dbReference type="EMBL" id="MED7825398.1"/>
    </source>
</evidence>
<protein>
    <submittedName>
        <fullName evidence="1">Uncharacterized protein</fullName>
    </submittedName>
</protein>
<dbReference type="EMBL" id="JAYWVC010000107">
    <property type="protein sequence ID" value="MED7825398.1"/>
    <property type="molecule type" value="Genomic_DNA"/>
</dbReference>
<name>A0ABU7FNL1_9ACTN</name>
<dbReference type="RefSeq" id="WP_329509809.1">
    <property type="nucleotide sequence ID" value="NZ_BAAAYZ010000196.1"/>
</dbReference>
<proteinExistence type="predicted"/>